<reference evidence="5 6" key="1">
    <citation type="submission" date="2023-09" db="EMBL/GenBank/DDBJ databases">
        <authorList>
            <person name="Page C.A."/>
            <person name="Perez-Diaz I.M."/>
        </authorList>
    </citation>
    <scope>NUCLEOTIDE SEQUENCE [LARGE SCALE GENOMIC DNA]</scope>
    <source>
        <strain evidence="5 6">Ll15</strain>
    </source>
</reference>
<dbReference type="InterPro" id="IPR009057">
    <property type="entry name" value="Homeodomain-like_sf"/>
</dbReference>
<evidence type="ECO:0000256" key="3">
    <source>
        <dbReference type="ARBA" id="ARBA00023163"/>
    </source>
</evidence>
<evidence type="ECO:0000313" key="5">
    <source>
        <dbReference type="EMBL" id="WPK13304.1"/>
    </source>
</evidence>
<keyword evidence="6" id="KW-1185">Reference proteome</keyword>
<evidence type="ECO:0000259" key="4">
    <source>
        <dbReference type="PROSITE" id="PS01124"/>
    </source>
</evidence>
<organism evidence="5 6">
    <name type="scientific">Lysinibacillus louembei</name>
    <dbReference type="NCBI Taxonomy" id="1470088"/>
    <lineage>
        <taxon>Bacteria</taxon>
        <taxon>Bacillati</taxon>
        <taxon>Bacillota</taxon>
        <taxon>Bacilli</taxon>
        <taxon>Bacillales</taxon>
        <taxon>Bacillaceae</taxon>
        <taxon>Lysinibacillus</taxon>
    </lineage>
</organism>
<sequence>MHKVINYIEEHLHEPLEIERIAKHAGFSKFHLHRVFKKYVGMSIAEYIRMRRLASASAMLLYTKEKIIDIAFHNYFESQEAFTRAFKKYYHLPPGQYRKLMSIMWKNKEESFMDKSVKGWILSGSDPYNYEMGVDHAVVHQGKASGYLKSKTVLEGDSFATMMQQFKADNYVNKRIRLSGFLKTKDVGLFSSMWMRVDNANGDTIQFDNMSNRSITGTTNWSLYSIVLEVPKESTVISFGIILSGRGQVWVDQLTFEEVDESVLSTNLEIQSDILDEPVNLSFEE</sequence>
<protein>
    <submittedName>
        <fullName evidence="5">AraC family transcriptional regulator</fullName>
    </submittedName>
</protein>
<dbReference type="EMBL" id="CP137624">
    <property type="protein sequence ID" value="WPK13304.1"/>
    <property type="molecule type" value="Genomic_DNA"/>
</dbReference>
<dbReference type="RefSeq" id="WP_319837841.1">
    <property type="nucleotide sequence ID" value="NZ_CP137624.1"/>
</dbReference>
<dbReference type="PROSITE" id="PS01124">
    <property type="entry name" value="HTH_ARAC_FAMILY_2"/>
    <property type="match status" value="1"/>
</dbReference>
<accession>A0ABZ0S0X9</accession>
<dbReference type="Gene3D" id="2.60.120.260">
    <property type="entry name" value="Galactose-binding domain-like"/>
    <property type="match status" value="1"/>
</dbReference>
<dbReference type="Proteomes" id="UP001322664">
    <property type="component" value="Chromosome"/>
</dbReference>
<keyword evidence="2" id="KW-0238">DNA-binding</keyword>
<evidence type="ECO:0000256" key="2">
    <source>
        <dbReference type="ARBA" id="ARBA00023125"/>
    </source>
</evidence>
<keyword evidence="3" id="KW-0804">Transcription</keyword>
<dbReference type="InterPro" id="IPR050959">
    <property type="entry name" value="MarA-like"/>
</dbReference>
<evidence type="ECO:0000313" key="6">
    <source>
        <dbReference type="Proteomes" id="UP001322664"/>
    </source>
</evidence>
<name>A0ABZ0S0X9_9BACI</name>
<evidence type="ECO:0000256" key="1">
    <source>
        <dbReference type="ARBA" id="ARBA00023015"/>
    </source>
</evidence>
<dbReference type="Gene3D" id="1.10.10.60">
    <property type="entry name" value="Homeodomain-like"/>
    <property type="match status" value="2"/>
</dbReference>
<feature type="domain" description="HTH araC/xylS-type" evidence="4">
    <location>
        <begin position="2"/>
        <end position="100"/>
    </location>
</feature>
<dbReference type="PANTHER" id="PTHR47504">
    <property type="entry name" value="RIGHT ORIGIN-BINDING PROTEIN"/>
    <property type="match status" value="1"/>
</dbReference>
<dbReference type="InterPro" id="IPR018060">
    <property type="entry name" value="HTH_AraC"/>
</dbReference>
<keyword evidence="1" id="KW-0805">Transcription regulation</keyword>
<proteinExistence type="predicted"/>
<dbReference type="Pfam" id="PF12833">
    <property type="entry name" value="HTH_18"/>
    <property type="match status" value="1"/>
</dbReference>
<dbReference type="SMART" id="SM00342">
    <property type="entry name" value="HTH_ARAC"/>
    <property type="match status" value="1"/>
</dbReference>
<dbReference type="PANTHER" id="PTHR47504:SF6">
    <property type="entry name" value="ARAC-FAMILY TRANSCRIPTIONAL REGULATOR"/>
    <property type="match status" value="1"/>
</dbReference>
<dbReference type="SUPFAM" id="SSF46689">
    <property type="entry name" value="Homeodomain-like"/>
    <property type="match status" value="2"/>
</dbReference>
<gene>
    <name evidence="5" type="ORF">R6U77_06415</name>
</gene>